<protein>
    <submittedName>
        <fullName evidence="2">Uncharacterized protein</fullName>
    </submittedName>
</protein>
<dbReference type="Proteomes" id="UP001212997">
    <property type="component" value="Unassembled WGS sequence"/>
</dbReference>
<proteinExistence type="predicted"/>
<name>A0AAD5V4H1_9APHY</name>
<feature type="region of interest" description="Disordered" evidence="1">
    <location>
        <begin position="417"/>
        <end position="449"/>
    </location>
</feature>
<dbReference type="EMBL" id="JANAWD010000302">
    <property type="protein sequence ID" value="KAJ3481814.1"/>
    <property type="molecule type" value="Genomic_DNA"/>
</dbReference>
<sequence length="474" mass="52403">MQSSHANEEGMSNTDNNAIAGPSTGLQRSGSSPAFHPSTLLGPPTQYYYDPSGFSQGLHTNPPSYGYYTGYPSAGWNNMWPVPGAQPGHSGNEIPSYSVHTYTPVQGRTHVPASDQPSSTPPPFRKHWDEAIKGFLISAGLTQTLRAFEADMLILSPDFERHKIPTALEKLMNDLTTLRQSDTTDTGSESHTEASQGNTSLEDRKLNYVHFADQVTPKSHSSVTKSISRFLAQNRARNDSSNREEFILSLADKRRRADIQGEIDEENATSIPSCARTDAKTQNRDIQMKYDIAKNEDGPLRKTIQDRKEESLKDVANNVTSGEEHNPGLDERLQNIEKHLAVRYAEVPSVPRTLLDRLRFLEDHIIHLEKEYPPWAALHFNQPLRGWPPPPRPTPIIVPSHLTASSTQDGAVHTKISPVALPSPSVPEAAESASQKGRTKLARNTKSSLHRAVMERLEVQKAMNDLTGTENSSG</sequence>
<dbReference type="AlphaFoldDB" id="A0AAD5V4H1"/>
<feature type="region of interest" description="Disordered" evidence="1">
    <location>
        <begin position="1"/>
        <end position="39"/>
    </location>
</feature>
<reference evidence="2" key="1">
    <citation type="submission" date="2022-07" db="EMBL/GenBank/DDBJ databases">
        <title>Genome Sequence of Physisporinus lineatus.</title>
        <authorList>
            <person name="Buettner E."/>
        </authorList>
    </citation>
    <scope>NUCLEOTIDE SEQUENCE</scope>
    <source>
        <strain evidence="2">VT162</strain>
    </source>
</reference>
<evidence type="ECO:0000313" key="3">
    <source>
        <dbReference type="Proteomes" id="UP001212997"/>
    </source>
</evidence>
<evidence type="ECO:0000313" key="2">
    <source>
        <dbReference type="EMBL" id="KAJ3481814.1"/>
    </source>
</evidence>
<feature type="compositionally biased region" description="Polar residues" evidence="1">
    <location>
        <begin position="180"/>
        <end position="200"/>
    </location>
</feature>
<feature type="compositionally biased region" description="Polar residues" evidence="1">
    <location>
        <begin position="1"/>
        <end position="17"/>
    </location>
</feature>
<organism evidence="2 3">
    <name type="scientific">Meripilus lineatus</name>
    <dbReference type="NCBI Taxonomy" id="2056292"/>
    <lineage>
        <taxon>Eukaryota</taxon>
        <taxon>Fungi</taxon>
        <taxon>Dikarya</taxon>
        <taxon>Basidiomycota</taxon>
        <taxon>Agaricomycotina</taxon>
        <taxon>Agaricomycetes</taxon>
        <taxon>Polyporales</taxon>
        <taxon>Meripilaceae</taxon>
        <taxon>Meripilus</taxon>
    </lineage>
</organism>
<keyword evidence="3" id="KW-1185">Reference proteome</keyword>
<feature type="region of interest" description="Disordered" evidence="1">
    <location>
        <begin position="180"/>
        <end position="202"/>
    </location>
</feature>
<accession>A0AAD5V4H1</accession>
<comment type="caution">
    <text evidence="2">The sequence shown here is derived from an EMBL/GenBank/DDBJ whole genome shotgun (WGS) entry which is preliminary data.</text>
</comment>
<feature type="compositionally biased region" description="Low complexity" evidence="1">
    <location>
        <begin position="417"/>
        <end position="434"/>
    </location>
</feature>
<evidence type="ECO:0000256" key="1">
    <source>
        <dbReference type="SAM" id="MobiDB-lite"/>
    </source>
</evidence>
<gene>
    <name evidence="2" type="ORF">NLI96_g7406</name>
</gene>